<evidence type="ECO:0000313" key="2">
    <source>
        <dbReference type="Proteomes" id="UP000236544"/>
    </source>
</evidence>
<accession>A0A0P1KXS0</accession>
<dbReference type="InterPro" id="IPR035278">
    <property type="entry name" value="DUF5355"/>
</dbReference>
<protein>
    <submittedName>
        <fullName evidence="1">LAQU0S04e02960g1_1</fullName>
    </submittedName>
</protein>
<dbReference type="Gene3D" id="1.25.40.280">
    <property type="entry name" value="alix/aip1 like domains"/>
    <property type="match status" value="1"/>
</dbReference>
<dbReference type="AlphaFoldDB" id="A0A0P1KXS0"/>
<dbReference type="EMBL" id="LN890563">
    <property type="protein sequence ID" value="CUS21882.1"/>
    <property type="molecule type" value="Genomic_DNA"/>
</dbReference>
<dbReference type="InterPro" id="IPR038499">
    <property type="entry name" value="BRO1_sf"/>
</dbReference>
<keyword evidence="2" id="KW-1185">Reference proteome</keyword>
<sequence>MQLTSSVVALADRQPQSDSSAMLVLHELPLQIPAEPHLSPELSLLRQDAARAVESGSDTSAMNKFDVHLNFASALLKSRLIFPDPELDDLICIVVVNMAFFCQQSCERLVQKAYLEGSKEAWSSSGNYNKKAIGLLKFLISLKIPNTTSLLGMVQTYIKCWTLSQQLSVVIFSLSKLRSQICGSSSAGFDRYERLLEFQESDIKDLAKASLLYARLCIGCRETCSQLANTNLSSLCEPLHQYLEALTFVLMSLDCYKNDECGKAIGMLEAATDCLAKGLISNKQLKLIQETKKLKGKIASKFKELKTEGSKLQTKLKLFKRSTPTDRGELHPFLQSTLEDFIIPLMVLLHHRYVNTNDKVFFQPVVNQRDELTHSWPQGKTPELVGTAWVFDGEQLKENSPANSEYF</sequence>
<organism evidence="1 2">
    <name type="scientific">Lachancea quebecensis</name>
    <dbReference type="NCBI Taxonomy" id="1654605"/>
    <lineage>
        <taxon>Eukaryota</taxon>
        <taxon>Fungi</taxon>
        <taxon>Dikarya</taxon>
        <taxon>Ascomycota</taxon>
        <taxon>Saccharomycotina</taxon>
        <taxon>Saccharomycetes</taxon>
        <taxon>Saccharomycetales</taxon>
        <taxon>Saccharomycetaceae</taxon>
        <taxon>Lachancea</taxon>
    </lineage>
</organism>
<gene>
    <name evidence="1" type="ORF">LAQU0_S04e02960g</name>
</gene>
<reference evidence="2" key="1">
    <citation type="submission" date="2015-10" db="EMBL/GenBank/DDBJ databases">
        <authorList>
            <person name="Devillers H."/>
        </authorList>
    </citation>
    <scope>NUCLEOTIDE SEQUENCE [LARGE SCALE GENOMIC DNA]</scope>
</reference>
<dbReference type="OrthoDB" id="4031940at2759"/>
<dbReference type="Proteomes" id="UP000236544">
    <property type="component" value="Unassembled WGS sequence"/>
</dbReference>
<evidence type="ECO:0000313" key="1">
    <source>
        <dbReference type="EMBL" id="CUS21882.1"/>
    </source>
</evidence>
<dbReference type="Pfam" id="PF17306">
    <property type="entry name" value="DUF5355"/>
    <property type="match status" value="1"/>
</dbReference>
<proteinExistence type="predicted"/>
<name>A0A0P1KXS0_9SACH</name>